<keyword evidence="1" id="KW-0472">Membrane</keyword>
<proteinExistence type="predicted"/>
<feature type="transmembrane region" description="Helical" evidence="1">
    <location>
        <begin position="219"/>
        <end position="237"/>
    </location>
</feature>
<gene>
    <name evidence="2" type="ORF">DJ010_16560</name>
</gene>
<keyword evidence="1" id="KW-0812">Transmembrane</keyword>
<evidence type="ECO:0000313" key="2">
    <source>
        <dbReference type="EMBL" id="PWN01654.1"/>
    </source>
</evidence>
<sequence length="248" mass="26443">MPVTLAHPAAILPLRRIGLPVSAMVAGAMVPDIPLFVWWIAGYDATHSLVGILLIDPVVVTGVLLGWFLLVRDAAVDLAPGPVRARLAERARLTTRQWLLVPVGGAVGAATHLAWDSFTHPGRWGPDHIEWLRAEHAGLEGLRWAQYVSGVVGMAIVVWAVVAHLRSLPPLAEPRRARALPAPTLPAVVLASLGIGVVSTVRSVPEGFHVMAFNGVVDSLTAVVLLGAATCAVWQAVRLRQPRVPAQR</sequence>
<dbReference type="OrthoDB" id="8481923at2"/>
<evidence type="ECO:0000313" key="3">
    <source>
        <dbReference type="Proteomes" id="UP000245507"/>
    </source>
</evidence>
<keyword evidence="1" id="KW-1133">Transmembrane helix</keyword>
<evidence type="ECO:0000256" key="1">
    <source>
        <dbReference type="SAM" id="Phobius"/>
    </source>
</evidence>
<accession>A0A316TH27</accession>
<dbReference type="Pfam" id="PF13803">
    <property type="entry name" value="DUF4184"/>
    <property type="match status" value="1"/>
</dbReference>
<name>A0A316TH27_9ACTN</name>
<dbReference type="RefSeq" id="WP_109695793.1">
    <property type="nucleotide sequence ID" value="NZ_QGDD01000008.1"/>
</dbReference>
<feature type="transmembrane region" description="Helical" evidence="1">
    <location>
        <begin position="177"/>
        <end position="199"/>
    </location>
</feature>
<dbReference type="Proteomes" id="UP000245507">
    <property type="component" value="Unassembled WGS sequence"/>
</dbReference>
<dbReference type="EMBL" id="QGDD01000008">
    <property type="protein sequence ID" value="PWN01654.1"/>
    <property type="molecule type" value="Genomic_DNA"/>
</dbReference>
<keyword evidence="3" id="KW-1185">Reference proteome</keyword>
<feature type="transmembrane region" description="Helical" evidence="1">
    <location>
        <begin position="47"/>
        <end position="70"/>
    </location>
</feature>
<feature type="transmembrane region" description="Helical" evidence="1">
    <location>
        <begin position="21"/>
        <end position="41"/>
    </location>
</feature>
<reference evidence="2 3" key="1">
    <citation type="submission" date="2018-05" db="EMBL/GenBank/DDBJ databases">
        <title>Nocardioides silvaticus genome.</title>
        <authorList>
            <person name="Li C."/>
            <person name="Wang G."/>
        </authorList>
    </citation>
    <scope>NUCLEOTIDE SEQUENCE [LARGE SCALE GENOMIC DNA]</scope>
    <source>
        <strain evidence="2 3">CCTCC AB 2018079</strain>
    </source>
</reference>
<comment type="caution">
    <text evidence="2">The sequence shown here is derived from an EMBL/GenBank/DDBJ whole genome shotgun (WGS) entry which is preliminary data.</text>
</comment>
<feature type="transmembrane region" description="Helical" evidence="1">
    <location>
        <begin position="144"/>
        <end position="165"/>
    </location>
</feature>
<organism evidence="2 3">
    <name type="scientific">Nocardioides silvaticus</name>
    <dbReference type="NCBI Taxonomy" id="2201891"/>
    <lineage>
        <taxon>Bacteria</taxon>
        <taxon>Bacillati</taxon>
        <taxon>Actinomycetota</taxon>
        <taxon>Actinomycetes</taxon>
        <taxon>Propionibacteriales</taxon>
        <taxon>Nocardioidaceae</taxon>
        <taxon>Nocardioides</taxon>
    </lineage>
</organism>
<dbReference type="InterPro" id="IPR025238">
    <property type="entry name" value="DUF4184"/>
</dbReference>
<feature type="transmembrane region" description="Helical" evidence="1">
    <location>
        <begin position="98"/>
        <end position="115"/>
    </location>
</feature>
<dbReference type="AlphaFoldDB" id="A0A316TH27"/>
<protein>
    <submittedName>
        <fullName evidence="2">DUF4184 domain-containing protein</fullName>
    </submittedName>
</protein>